<evidence type="ECO:0000256" key="2">
    <source>
        <dbReference type="RuleBase" id="RU362097"/>
    </source>
</evidence>
<dbReference type="AlphaFoldDB" id="A0A238VI18"/>
<dbReference type="Proteomes" id="UP000198384">
    <property type="component" value="Unassembled WGS sequence"/>
</dbReference>
<evidence type="ECO:0000313" key="4">
    <source>
        <dbReference type="Proteomes" id="UP000198384"/>
    </source>
</evidence>
<protein>
    <submittedName>
        <fullName evidence="3">Outer membrane protein, multidrug efflux system</fullName>
    </submittedName>
</protein>
<keyword evidence="4" id="KW-1185">Reference proteome</keyword>
<dbReference type="RefSeq" id="WP_089380083.1">
    <property type="nucleotide sequence ID" value="NZ_FZNT01000001.1"/>
</dbReference>
<dbReference type="GO" id="GO:0015562">
    <property type="term" value="F:efflux transmembrane transporter activity"/>
    <property type="evidence" value="ECO:0007669"/>
    <property type="project" value="InterPro"/>
</dbReference>
<keyword evidence="2" id="KW-0472">Membrane</keyword>
<organism evidence="3 4">
    <name type="scientific">Lutibacter agarilyticus</name>
    <dbReference type="NCBI Taxonomy" id="1109740"/>
    <lineage>
        <taxon>Bacteria</taxon>
        <taxon>Pseudomonadati</taxon>
        <taxon>Bacteroidota</taxon>
        <taxon>Flavobacteriia</taxon>
        <taxon>Flavobacteriales</taxon>
        <taxon>Flavobacteriaceae</taxon>
        <taxon>Lutibacter</taxon>
    </lineage>
</organism>
<dbReference type="NCBIfam" id="TIGR01845">
    <property type="entry name" value="outer_NodT"/>
    <property type="match status" value="1"/>
</dbReference>
<comment type="subcellular location">
    <subcellularLocation>
        <location evidence="2">Cell membrane</location>
        <topology evidence="2">Lipid-anchor</topology>
    </subcellularLocation>
</comment>
<dbReference type="SUPFAM" id="SSF56954">
    <property type="entry name" value="Outer membrane efflux proteins (OEP)"/>
    <property type="match status" value="1"/>
</dbReference>
<keyword evidence="2" id="KW-0449">Lipoprotein</keyword>
<dbReference type="Gene3D" id="1.20.1600.10">
    <property type="entry name" value="Outer membrane efflux proteins (OEP)"/>
    <property type="match status" value="1"/>
</dbReference>
<dbReference type="PANTHER" id="PTHR30203">
    <property type="entry name" value="OUTER MEMBRANE CATION EFFLUX PROTEIN"/>
    <property type="match status" value="1"/>
</dbReference>
<gene>
    <name evidence="3" type="ORF">SAMN06265371_101440</name>
</gene>
<evidence type="ECO:0000256" key="1">
    <source>
        <dbReference type="ARBA" id="ARBA00007613"/>
    </source>
</evidence>
<dbReference type="InterPro" id="IPR003423">
    <property type="entry name" value="OMP_efflux"/>
</dbReference>
<evidence type="ECO:0000313" key="3">
    <source>
        <dbReference type="EMBL" id="SNR33757.1"/>
    </source>
</evidence>
<keyword evidence="2" id="KW-0564">Palmitate</keyword>
<sequence>MKKRQSIYISIFFVLLSIVSCKVGPNYQKPEIVSPEIFKYENNKIDSIIDLKWWDIFQDPILDSLIKVGLRENRDLLIAASRVNEARANLGFNKADYGPKIGVQASATGTNNIAGNVLNNNIKSFGTSATFNWEIDFWGKYRRSTEAARAALVGSFYGKRAVEIGLISEIARNYFQLMNYKTSLKISKNTVEIRNNALTIIQNRFDKGYTNIIDVNQAQIQKAIAEATIPVYRRQIAFTENNLSVLLGKYSDSIPVHSSYKTNPIPQNIPSGIPSEMLQRRPDILQSEQLYKQQNAMIGVATAMRFPSISLTGVLGVGSNEMSSLLNSGLGWSAGANLLSPLFEWGKNARRVDMEREKAKQALFSYEKNILLAFSDVNNALTEISTYKDELVAYKIMFDAAKNASKLSYERYYQGVTSYLEVILNQQTEFEAELSYTANYQDLLISYVNLYQALGGGWISEEELDKYAEQVANEQGVDVNSIDKNTLIYQGQVVDYYLTPEQEKQRKEIAKAQRKLEKQQRKTTRQ</sequence>
<dbReference type="GO" id="GO:0005886">
    <property type="term" value="C:plasma membrane"/>
    <property type="evidence" value="ECO:0007669"/>
    <property type="project" value="UniProtKB-SubCell"/>
</dbReference>
<dbReference type="PROSITE" id="PS51257">
    <property type="entry name" value="PROKAR_LIPOPROTEIN"/>
    <property type="match status" value="1"/>
</dbReference>
<proteinExistence type="inferred from homology"/>
<dbReference type="Gene3D" id="2.20.200.10">
    <property type="entry name" value="Outer membrane efflux proteins (OEP)"/>
    <property type="match status" value="1"/>
</dbReference>
<dbReference type="InterPro" id="IPR010131">
    <property type="entry name" value="MdtP/NodT-like"/>
</dbReference>
<keyword evidence="2" id="KW-1134">Transmembrane beta strand</keyword>
<keyword evidence="2" id="KW-0812">Transmembrane</keyword>
<reference evidence="3 4" key="1">
    <citation type="submission" date="2017-06" db="EMBL/GenBank/DDBJ databases">
        <authorList>
            <person name="Kim H.J."/>
            <person name="Triplett B.A."/>
        </authorList>
    </citation>
    <scope>NUCLEOTIDE SEQUENCE [LARGE SCALE GENOMIC DNA]</scope>
    <source>
        <strain evidence="3 4">DSM 29150</strain>
    </source>
</reference>
<dbReference type="Pfam" id="PF02321">
    <property type="entry name" value="OEP"/>
    <property type="match status" value="2"/>
</dbReference>
<comment type="similarity">
    <text evidence="1 2">Belongs to the outer membrane factor (OMF) (TC 1.B.17) family.</text>
</comment>
<dbReference type="OrthoDB" id="9770517at2"/>
<dbReference type="PANTHER" id="PTHR30203:SF33">
    <property type="entry name" value="BLR4455 PROTEIN"/>
    <property type="match status" value="1"/>
</dbReference>
<accession>A0A238VI18</accession>
<name>A0A238VI18_9FLAO</name>
<dbReference type="EMBL" id="FZNT01000001">
    <property type="protein sequence ID" value="SNR33757.1"/>
    <property type="molecule type" value="Genomic_DNA"/>
</dbReference>